<evidence type="ECO:0000313" key="2">
    <source>
        <dbReference type="EMBL" id="CAF2114854.1"/>
    </source>
</evidence>
<proteinExistence type="predicted"/>
<name>A0A816UYN3_9BILA</name>
<keyword evidence="1" id="KW-0472">Membrane</keyword>
<organism evidence="2 3">
    <name type="scientific">Rotaria magnacalcarata</name>
    <dbReference type="NCBI Taxonomy" id="392030"/>
    <lineage>
        <taxon>Eukaryota</taxon>
        <taxon>Metazoa</taxon>
        <taxon>Spiralia</taxon>
        <taxon>Gnathifera</taxon>
        <taxon>Rotifera</taxon>
        <taxon>Eurotatoria</taxon>
        <taxon>Bdelloidea</taxon>
        <taxon>Philodinida</taxon>
        <taxon>Philodinidae</taxon>
        <taxon>Rotaria</taxon>
    </lineage>
</organism>
<keyword evidence="1" id="KW-0812">Transmembrane</keyword>
<keyword evidence="1" id="KW-1133">Transmembrane helix</keyword>
<gene>
    <name evidence="2" type="ORF">WKI299_LOCUS22988</name>
</gene>
<dbReference type="EMBL" id="CAJNRF010009913">
    <property type="protein sequence ID" value="CAF2114854.1"/>
    <property type="molecule type" value="Genomic_DNA"/>
</dbReference>
<accession>A0A816UYN3</accession>
<dbReference type="AlphaFoldDB" id="A0A816UYN3"/>
<reference evidence="2" key="1">
    <citation type="submission" date="2021-02" db="EMBL/GenBank/DDBJ databases">
        <authorList>
            <person name="Nowell W R."/>
        </authorList>
    </citation>
    <scope>NUCLEOTIDE SEQUENCE</scope>
</reference>
<comment type="caution">
    <text evidence="2">The sequence shown here is derived from an EMBL/GenBank/DDBJ whole genome shotgun (WGS) entry which is preliminary data.</text>
</comment>
<sequence>MVLLLYPRFASIKVVFLCCIILTVLSSSLYLDLDYNMFLSSPLRWLIIISSKLCLTTPRHAYAILSVNKLIPLNFSFNHVYHYNGIAYDYYSKNELGKSKPGNQWKIWPLPRAKDQLQNISSNIDIEISPLVVSELSLVDMIYVVTNSRLTERHASLKEVFNLQGISMISIEWRMRWNLTTWESNSSFYLVSKRLNLNGKPLGNRIYINTILTLEVFVKSINLCWAPKAERRSVSLLDCDDFLRID</sequence>
<feature type="transmembrane region" description="Helical" evidence="1">
    <location>
        <begin position="12"/>
        <end position="31"/>
    </location>
</feature>
<protein>
    <submittedName>
        <fullName evidence="2">Uncharacterized protein</fullName>
    </submittedName>
</protein>
<evidence type="ECO:0000313" key="3">
    <source>
        <dbReference type="Proteomes" id="UP000663856"/>
    </source>
</evidence>
<evidence type="ECO:0000256" key="1">
    <source>
        <dbReference type="SAM" id="Phobius"/>
    </source>
</evidence>
<dbReference type="Proteomes" id="UP000663856">
    <property type="component" value="Unassembled WGS sequence"/>
</dbReference>